<dbReference type="Gene3D" id="2.120.10.30">
    <property type="entry name" value="TolB, C-terminal domain"/>
    <property type="match status" value="2"/>
</dbReference>
<dbReference type="PANTHER" id="PTHR36842:SF1">
    <property type="entry name" value="PROTEIN TOLB"/>
    <property type="match status" value="1"/>
</dbReference>
<reference evidence="2 3" key="1">
    <citation type="submission" date="2019-08" db="EMBL/GenBank/DDBJ databases">
        <title>Seonamhaeicola sediminis sp. nov., isolated from marine sediment.</title>
        <authorList>
            <person name="Cao W.R."/>
        </authorList>
    </citation>
    <scope>NUCLEOTIDE SEQUENCE [LARGE SCALE GENOMIC DNA]</scope>
    <source>
        <strain evidence="2 3">B011</strain>
    </source>
</reference>
<dbReference type="InterPro" id="IPR011659">
    <property type="entry name" value="WD40"/>
</dbReference>
<dbReference type="RefSeq" id="WP_148544687.1">
    <property type="nucleotide sequence ID" value="NZ_VSDQ01000718.1"/>
</dbReference>
<dbReference type="InterPro" id="IPR011042">
    <property type="entry name" value="6-blade_b-propeller_TolB-like"/>
</dbReference>
<keyword evidence="3" id="KW-1185">Reference proteome</keyword>
<evidence type="ECO:0000313" key="2">
    <source>
        <dbReference type="EMBL" id="TYA71701.1"/>
    </source>
</evidence>
<comment type="similarity">
    <text evidence="1">Belongs to the TolB family.</text>
</comment>
<gene>
    <name evidence="2" type="ORF">FUA24_19270</name>
</gene>
<dbReference type="OrthoDB" id="9815657at2"/>
<dbReference type="Proteomes" id="UP000323930">
    <property type="component" value="Unassembled WGS sequence"/>
</dbReference>
<name>A0A5D0HK56_9FLAO</name>
<dbReference type="Pfam" id="PF26549">
    <property type="entry name" value="Tricorn_N"/>
    <property type="match status" value="2"/>
</dbReference>
<dbReference type="AlphaFoldDB" id="A0A5D0HK56"/>
<evidence type="ECO:0000256" key="1">
    <source>
        <dbReference type="ARBA" id="ARBA00009820"/>
    </source>
</evidence>
<sequence>MRVQNSFSEVITIILCVVFFQLNGQSNKSQIAILTPSEEKIDLHTKNSGSDEEPEWSPDGTHILFDSKLKGNRDLYVMDGNGLNIRRLTSNPAKEDHGSWSPDGSKIAYQHQGKGNTDVYVMNADGTNQKRLTTHAARDGWPDWSPNGREIVFSSERDGHREIYIMNSDGTNQRRLTNNDYGSTDPSFSPNGKWIAFNAEIKGNSCIFIMKANGSKIRKLTTSEFYDERPCWSPDGKRILFTRGNQRTMKYALLSIDKRGDDLKMISPKNHSIIRGNWSPDGQKIVAQKITIKKKTPEKTVYSEFKPEAFDKYSGTYVVRGRPNMKFSFRREKNRFFGDGACKKSIELLPSSNVSFFPKQFPGEIIFHQNEKGVFDSVTINIGKKIKAFRSK</sequence>
<accession>A0A5D0HK56</accession>
<evidence type="ECO:0000313" key="3">
    <source>
        <dbReference type="Proteomes" id="UP000323930"/>
    </source>
</evidence>
<dbReference type="SUPFAM" id="SSF69304">
    <property type="entry name" value="Tricorn protease N-terminal domain"/>
    <property type="match status" value="1"/>
</dbReference>
<comment type="caution">
    <text evidence="2">The sequence shown here is derived from an EMBL/GenBank/DDBJ whole genome shotgun (WGS) entry which is preliminary data.</text>
</comment>
<proteinExistence type="inferred from homology"/>
<dbReference type="Pfam" id="PF07676">
    <property type="entry name" value="PD40"/>
    <property type="match status" value="1"/>
</dbReference>
<dbReference type="PANTHER" id="PTHR36842">
    <property type="entry name" value="PROTEIN TOLB HOMOLOG"/>
    <property type="match status" value="1"/>
</dbReference>
<organism evidence="2 3">
    <name type="scientific">Seonamhaeicola marinus</name>
    <dbReference type="NCBI Taxonomy" id="1912246"/>
    <lineage>
        <taxon>Bacteria</taxon>
        <taxon>Pseudomonadati</taxon>
        <taxon>Bacteroidota</taxon>
        <taxon>Flavobacteriia</taxon>
        <taxon>Flavobacteriales</taxon>
        <taxon>Flavobacteriaceae</taxon>
    </lineage>
</organism>
<protein>
    <submittedName>
        <fullName evidence="2">DUF5050 domain-containing protein</fullName>
    </submittedName>
</protein>
<dbReference type="EMBL" id="VSDQ01000718">
    <property type="protein sequence ID" value="TYA71701.1"/>
    <property type="molecule type" value="Genomic_DNA"/>
</dbReference>